<dbReference type="AlphaFoldDB" id="A0AB72UJN3"/>
<keyword evidence="1" id="KW-0808">Transferase</keyword>
<keyword evidence="1" id="KW-0489">Methyltransferase</keyword>
<sequence>MATYRQIQLHIKDQHGYSAQTCWIADVMAEHGLTKRIAPNRIDPTRREKPCPLGKRKDVEDALRHFNMI</sequence>
<proteinExistence type="predicted"/>
<geneLocation type="plasmid" evidence="2"/>
<dbReference type="Proteomes" id="UP000007127">
    <property type="component" value="Plasmid"/>
</dbReference>
<evidence type="ECO:0000313" key="2">
    <source>
        <dbReference type="Proteomes" id="UP000007127"/>
    </source>
</evidence>
<dbReference type="KEGG" id="txi:TH3_21423"/>
<dbReference type="EMBL" id="CP004389">
    <property type="protein sequence ID" value="AJD54357.1"/>
    <property type="molecule type" value="Genomic_DNA"/>
</dbReference>
<name>A0AB72UJN3_9PROT</name>
<dbReference type="GO" id="GO:0032259">
    <property type="term" value="P:methylation"/>
    <property type="evidence" value="ECO:0007669"/>
    <property type="project" value="UniProtKB-KW"/>
</dbReference>
<evidence type="ECO:0000313" key="1">
    <source>
        <dbReference type="EMBL" id="AJD54357.1"/>
    </source>
</evidence>
<keyword evidence="1" id="KW-0614">Plasmid</keyword>
<dbReference type="GO" id="GO:0008168">
    <property type="term" value="F:methyltransferase activity"/>
    <property type="evidence" value="ECO:0007669"/>
    <property type="project" value="UniProtKB-KW"/>
</dbReference>
<protein>
    <submittedName>
        <fullName evidence="1">RNA methyltransferase fusion protein</fullName>
    </submittedName>
</protein>
<accession>A0AB72UJN3</accession>
<gene>
    <name evidence="1" type="ORF">TH3_21423</name>
</gene>
<organism evidence="1 2">
    <name type="scientific">Thalassospira xiamenensis M-5 = DSM 17429</name>
    <dbReference type="NCBI Taxonomy" id="1123366"/>
    <lineage>
        <taxon>Bacteria</taxon>
        <taxon>Pseudomonadati</taxon>
        <taxon>Pseudomonadota</taxon>
        <taxon>Alphaproteobacteria</taxon>
        <taxon>Rhodospirillales</taxon>
        <taxon>Thalassospiraceae</taxon>
        <taxon>Thalassospira</taxon>
    </lineage>
</organism>
<reference evidence="1 2" key="1">
    <citation type="journal article" date="2012" name="J. Bacteriol.">
        <title>Genome sequence of Thalassospira xiamenensis type strain M-5.</title>
        <authorList>
            <person name="Lai Q."/>
            <person name="Shao Z."/>
        </authorList>
    </citation>
    <scope>NUCLEOTIDE SEQUENCE [LARGE SCALE GENOMIC DNA]</scope>
    <source>
        <strain evidence="1 2">M-5</strain>
    </source>
</reference>